<reference evidence="5 6" key="1">
    <citation type="submission" date="2020-05" db="EMBL/GenBank/DDBJ databases">
        <title>Complete genome sequence of Gemmatimonas greenlandica TET16.</title>
        <authorList>
            <person name="Zeng Y."/>
        </authorList>
    </citation>
    <scope>NUCLEOTIDE SEQUENCE [LARGE SCALE GENOMIC DNA]</scope>
    <source>
        <strain evidence="5 6">TET16</strain>
    </source>
</reference>
<protein>
    <submittedName>
        <fullName evidence="5">Cytochrome c</fullName>
    </submittedName>
</protein>
<dbReference type="GO" id="GO:0046872">
    <property type="term" value="F:metal ion binding"/>
    <property type="evidence" value="ECO:0007669"/>
    <property type="project" value="UniProtKB-KW"/>
</dbReference>
<name>A0A6M4IHE2_9BACT</name>
<accession>A0A6M4IHE2</accession>
<gene>
    <name evidence="5" type="ORF">HKW67_02805</name>
</gene>
<proteinExistence type="predicted"/>
<evidence type="ECO:0000256" key="1">
    <source>
        <dbReference type="ARBA" id="ARBA00022617"/>
    </source>
</evidence>
<dbReference type="GO" id="GO:0009055">
    <property type="term" value="F:electron transfer activity"/>
    <property type="evidence" value="ECO:0007669"/>
    <property type="project" value="InterPro"/>
</dbReference>
<evidence type="ECO:0000256" key="3">
    <source>
        <dbReference type="ARBA" id="ARBA00023004"/>
    </source>
</evidence>
<evidence type="ECO:0000259" key="4">
    <source>
        <dbReference type="Pfam" id="PF13442"/>
    </source>
</evidence>
<dbReference type="RefSeq" id="WP_171223950.1">
    <property type="nucleotide sequence ID" value="NZ_CP053085.1"/>
</dbReference>
<feature type="domain" description="Cytochrome c" evidence="4">
    <location>
        <begin position="54"/>
        <end position="120"/>
    </location>
</feature>
<keyword evidence="3" id="KW-0408">Iron</keyword>
<sequence length="158" mass="16769">MTISNVLPSAFLATVVAASVFGGSRMSAQRPLAVPPLRAAMFVADSAKLYTEAQAVEGAKVWTATCSGCHESKDVTSADFKTKWVGRSLFELYEQIRTTMPDDAPGTLTPEQYLTSVTYILKLNGLPAGETALVSDSATMSTLKFELPAPPPTSPLVP</sequence>
<evidence type="ECO:0000313" key="6">
    <source>
        <dbReference type="Proteomes" id="UP000500938"/>
    </source>
</evidence>
<dbReference type="AlphaFoldDB" id="A0A6M4IHE2"/>
<dbReference type="EMBL" id="CP053085">
    <property type="protein sequence ID" value="QJR34524.1"/>
    <property type="molecule type" value="Genomic_DNA"/>
</dbReference>
<dbReference type="InterPro" id="IPR036909">
    <property type="entry name" value="Cyt_c-like_dom_sf"/>
</dbReference>
<dbReference type="KEGG" id="ggr:HKW67_02805"/>
<dbReference type="Proteomes" id="UP000500938">
    <property type="component" value="Chromosome"/>
</dbReference>
<keyword evidence="2" id="KW-0479">Metal-binding</keyword>
<evidence type="ECO:0000256" key="2">
    <source>
        <dbReference type="ARBA" id="ARBA00022723"/>
    </source>
</evidence>
<keyword evidence="1" id="KW-0349">Heme</keyword>
<dbReference type="GO" id="GO:0020037">
    <property type="term" value="F:heme binding"/>
    <property type="evidence" value="ECO:0007669"/>
    <property type="project" value="InterPro"/>
</dbReference>
<dbReference type="InterPro" id="IPR009056">
    <property type="entry name" value="Cyt_c-like_dom"/>
</dbReference>
<dbReference type="SUPFAM" id="SSF46626">
    <property type="entry name" value="Cytochrome c"/>
    <property type="match status" value="1"/>
</dbReference>
<organism evidence="5 6">
    <name type="scientific">Gemmatimonas groenlandica</name>
    <dbReference type="NCBI Taxonomy" id="2732249"/>
    <lineage>
        <taxon>Bacteria</taxon>
        <taxon>Pseudomonadati</taxon>
        <taxon>Gemmatimonadota</taxon>
        <taxon>Gemmatimonadia</taxon>
        <taxon>Gemmatimonadales</taxon>
        <taxon>Gemmatimonadaceae</taxon>
        <taxon>Gemmatimonas</taxon>
    </lineage>
</organism>
<keyword evidence="6" id="KW-1185">Reference proteome</keyword>
<evidence type="ECO:0000313" key="5">
    <source>
        <dbReference type="EMBL" id="QJR34524.1"/>
    </source>
</evidence>
<dbReference type="Pfam" id="PF13442">
    <property type="entry name" value="Cytochrome_CBB3"/>
    <property type="match status" value="1"/>
</dbReference>